<protein>
    <recommendedName>
        <fullName evidence="5">AAA+ ATPase domain-containing protein</fullName>
    </recommendedName>
</protein>
<dbReference type="Pfam" id="PF13173">
    <property type="entry name" value="AAA_14"/>
    <property type="match status" value="1"/>
</dbReference>
<dbReference type="InterPro" id="IPR027417">
    <property type="entry name" value="P-loop_NTPase"/>
</dbReference>
<dbReference type="PANTHER" id="PTHR43566:SF1">
    <property type="entry name" value="AAA+ ATPASE DOMAIN-CONTAINING PROTEIN"/>
    <property type="match status" value="1"/>
</dbReference>
<dbReference type="Pfam" id="PF13635">
    <property type="entry name" value="DUF4143"/>
    <property type="match status" value="1"/>
</dbReference>
<feature type="domain" description="AAA" evidence="1">
    <location>
        <begin position="18"/>
        <end position="142"/>
    </location>
</feature>
<dbReference type="InterPro" id="IPR041682">
    <property type="entry name" value="AAA_14"/>
</dbReference>
<dbReference type="SUPFAM" id="SSF52540">
    <property type="entry name" value="P-loop containing nucleoside triphosphate hydrolases"/>
    <property type="match status" value="1"/>
</dbReference>
<proteinExistence type="predicted"/>
<feature type="domain" description="DUF4143" evidence="2">
    <location>
        <begin position="207"/>
        <end position="288"/>
    </location>
</feature>
<dbReference type="Gene3D" id="3.40.50.300">
    <property type="entry name" value="P-loop containing nucleotide triphosphate hydrolases"/>
    <property type="match status" value="1"/>
</dbReference>
<evidence type="ECO:0000259" key="1">
    <source>
        <dbReference type="Pfam" id="PF13173"/>
    </source>
</evidence>
<evidence type="ECO:0000313" key="4">
    <source>
        <dbReference type="Proteomes" id="UP000234145"/>
    </source>
</evidence>
<dbReference type="AlphaFoldDB" id="A0A2H9P9C9"/>
<dbReference type="PANTHER" id="PTHR43566">
    <property type="entry name" value="CONSERVED PROTEIN"/>
    <property type="match status" value="1"/>
</dbReference>
<accession>A0A2H9P9C9</accession>
<name>A0A2H9P9C9_9BACT</name>
<dbReference type="Proteomes" id="UP000234145">
    <property type="component" value="Unassembled WGS sequence"/>
</dbReference>
<evidence type="ECO:0000313" key="3">
    <source>
        <dbReference type="EMBL" id="PIZ14775.1"/>
    </source>
</evidence>
<dbReference type="InterPro" id="IPR025420">
    <property type="entry name" value="DUF4143"/>
</dbReference>
<organism evidence="3 4">
    <name type="scientific">Candidatus Desantisbacteria bacterium CG_4_10_14_0_8_um_filter_39_17</name>
    <dbReference type="NCBI Taxonomy" id="1974542"/>
    <lineage>
        <taxon>Bacteria</taxon>
        <taxon>Candidatus Desantisiibacteriota</taxon>
    </lineage>
</organism>
<reference evidence="4" key="1">
    <citation type="submission" date="2017-09" db="EMBL/GenBank/DDBJ databases">
        <title>Depth-based differentiation of microbial function through sediment-hosted aquifers and enrichment of novel symbionts in the deep terrestrial subsurface.</title>
        <authorList>
            <person name="Probst A.J."/>
            <person name="Ladd B."/>
            <person name="Jarett J.K."/>
            <person name="Geller-Mcgrath D.E."/>
            <person name="Sieber C.M.K."/>
            <person name="Emerson J.B."/>
            <person name="Anantharaman K."/>
            <person name="Thomas B.C."/>
            <person name="Malmstrom R."/>
            <person name="Stieglmeier M."/>
            <person name="Klingl A."/>
            <person name="Woyke T."/>
            <person name="Ryan C.M."/>
            <person name="Banfield J.F."/>
        </authorList>
    </citation>
    <scope>NUCLEOTIDE SEQUENCE [LARGE SCALE GENOMIC DNA]</scope>
</reference>
<evidence type="ECO:0008006" key="5">
    <source>
        <dbReference type="Google" id="ProtNLM"/>
    </source>
</evidence>
<comment type="caution">
    <text evidence="3">The sequence shown here is derived from an EMBL/GenBank/DDBJ whole genome shotgun (WGS) entry which is preliminary data.</text>
</comment>
<dbReference type="EMBL" id="PFMS01000126">
    <property type="protein sequence ID" value="PIZ14775.1"/>
    <property type="molecule type" value="Genomic_DNA"/>
</dbReference>
<gene>
    <name evidence="3" type="ORF">COY51_07295</name>
</gene>
<evidence type="ECO:0000259" key="2">
    <source>
        <dbReference type="Pfam" id="PF13635"/>
    </source>
</evidence>
<sequence length="407" mass="48091">MIKRLMYINLWKELSAEKQMIFLSGPRQVGKTTLAKEIAGEFRNNVYFNWDILEHKKLLIKNPAFFENINRQDETTPIVIFDEIHKYKHWKNYLKGIYDQFASDYKFLVSGSGRLDLYQKGGDSLAGRYFQFRLFPFTIAELNDSRRSFNEFMKTPIANFDINNKNSTQKIWQTLFKIGGFPEPFVKGKDTFFIKWAKNYASQIIREDIRSIHGIKNIDNIELLFTLLSSKIGSPFSINNIAQELQVSFKSVREWLKLFEVFYLAFRIGPWTKKISRAILKEKKIYLFNYPEIENESYKFENMVALEFLRAIYNWNEYGYGKFTLHYIRNKEKEEVDFLIADNNVPILLIETKLSDDEPAKSLMKFQKILNIPAVQLVNKEGVFKYIKNDNNKLLIVTAHRWLSSLP</sequence>